<sequence length="559" mass="62994">MIFSRLPIELHLMIIGYLGPIDIFHLQLTCTALNGLIEDSSEHVWRHCLRRHIIRNDLFAPSYAHLTTAAELRHAATAPLRFASAYREAVASNSPISKTTKVLNFPANDMKDAKEDIMEMYLIPGGRFLLTFKQTSMSLWDIRSSPNVELCVSTEIGAFNSMLYLDAVSDNTIRIIYLVDVPAATQELVSHYRFLELRWNAEHTFTVHHLGSLALVHNLEISMQSLQSLSIAGSRIIILLGDTTVVWDYQRNSYTGWRLMGVSSPSELLSNDRYVLYLTNEGIHGVFFLDFNPIAGGYVKMETLFAHLESPVFSVYFKGGPYDLIGNTLLPNKVWVSDSDIPIDGETYLNIYIRESSFTLKVDRESEVLPSQLRPDGRWEQELPGGYDIDHFADDELYGTLHVHRYTFSYCPSTPATSALTQVSTTKHTMPPMRNSHYYSAECYAARYFSAPFYQKCDGPETAVTLWSDGGDEVFFGEGAKPVFLSFVDDRAEGSNKQATIVPFINPRQFVTQSWVVESEVCPASAKGVVMWEDDAHDIPVQDGALGVWLELYEIGRIA</sequence>
<dbReference type="Proteomes" id="UP000541558">
    <property type="component" value="Unassembled WGS sequence"/>
</dbReference>
<organism evidence="2 3">
    <name type="scientific">Ephemerocybe angulata</name>
    <dbReference type="NCBI Taxonomy" id="980116"/>
    <lineage>
        <taxon>Eukaryota</taxon>
        <taxon>Fungi</taxon>
        <taxon>Dikarya</taxon>
        <taxon>Basidiomycota</taxon>
        <taxon>Agaricomycotina</taxon>
        <taxon>Agaricomycetes</taxon>
        <taxon>Agaricomycetidae</taxon>
        <taxon>Agaricales</taxon>
        <taxon>Agaricineae</taxon>
        <taxon>Psathyrellaceae</taxon>
        <taxon>Ephemerocybe</taxon>
    </lineage>
</organism>
<dbReference type="SMART" id="SM00256">
    <property type="entry name" value="FBOX"/>
    <property type="match status" value="1"/>
</dbReference>
<gene>
    <name evidence="2" type="ORF">D9611_013134</name>
</gene>
<evidence type="ECO:0000259" key="1">
    <source>
        <dbReference type="PROSITE" id="PS50181"/>
    </source>
</evidence>
<dbReference type="AlphaFoldDB" id="A0A8H5BXR0"/>
<dbReference type="PROSITE" id="PS50181">
    <property type="entry name" value="FBOX"/>
    <property type="match status" value="1"/>
</dbReference>
<accession>A0A8H5BXR0</accession>
<dbReference type="Pfam" id="PF12937">
    <property type="entry name" value="F-box-like"/>
    <property type="match status" value="1"/>
</dbReference>
<dbReference type="OrthoDB" id="2688364at2759"/>
<evidence type="ECO:0000313" key="2">
    <source>
        <dbReference type="EMBL" id="KAF5331206.1"/>
    </source>
</evidence>
<reference evidence="2 3" key="1">
    <citation type="journal article" date="2020" name="ISME J.">
        <title>Uncovering the hidden diversity of litter-decomposition mechanisms in mushroom-forming fungi.</title>
        <authorList>
            <person name="Floudas D."/>
            <person name="Bentzer J."/>
            <person name="Ahren D."/>
            <person name="Johansson T."/>
            <person name="Persson P."/>
            <person name="Tunlid A."/>
        </authorList>
    </citation>
    <scope>NUCLEOTIDE SEQUENCE [LARGE SCALE GENOMIC DNA]</scope>
    <source>
        <strain evidence="2 3">CBS 175.51</strain>
    </source>
</reference>
<comment type="caution">
    <text evidence="2">The sequence shown here is derived from an EMBL/GenBank/DDBJ whole genome shotgun (WGS) entry which is preliminary data.</text>
</comment>
<dbReference type="InterPro" id="IPR036047">
    <property type="entry name" value="F-box-like_dom_sf"/>
</dbReference>
<dbReference type="InterPro" id="IPR001810">
    <property type="entry name" value="F-box_dom"/>
</dbReference>
<evidence type="ECO:0000313" key="3">
    <source>
        <dbReference type="Proteomes" id="UP000541558"/>
    </source>
</evidence>
<keyword evidence="3" id="KW-1185">Reference proteome</keyword>
<name>A0A8H5BXR0_9AGAR</name>
<proteinExistence type="predicted"/>
<dbReference type="EMBL" id="JAACJK010000115">
    <property type="protein sequence ID" value="KAF5331206.1"/>
    <property type="molecule type" value="Genomic_DNA"/>
</dbReference>
<dbReference type="SUPFAM" id="SSF81383">
    <property type="entry name" value="F-box domain"/>
    <property type="match status" value="1"/>
</dbReference>
<dbReference type="Gene3D" id="1.20.1280.50">
    <property type="match status" value="1"/>
</dbReference>
<feature type="domain" description="F-box" evidence="1">
    <location>
        <begin position="1"/>
        <end position="48"/>
    </location>
</feature>
<protein>
    <recommendedName>
        <fullName evidence="1">F-box domain-containing protein</fullName>
    </recommendedName>
</protein>